<evidence type="ECO:0000256" key="2">
    <source>
        <dbReference type="ARBA" id="ARBA00023242"/>
    </source>
</evidence>
<keyword evidence="2 3" id="KW-0539">Nucleus</keyword>
<dbReference type="Gene3D" id="2.30.280.10">
    <property type="entry name" value="SRA-YDG"/>
    <property type="match status" value="1"/>
</dbReference>
<gene>
    <name evidence="5" type="ORF">R1flu_000629</name>
</gene>
<evidence type="ECO:0000313" key="6">
    <source>
        <dbReference type="Proteomes" id="UP001605036"/>
    </source>
</evidence>
<accession>A0ABD1Y1X6</accession>
<evidence type="ECO:0000256" key="3">
    <source>
        <dbReference type="PROSITE-ProRule" id="PRU00358"/>
    </source>
</evidence>
<dbReference type="InterPro" id="IPR051357">
    <property type="entry name" value="H3K9_HMTase_SUVAR3-9"/>
</dbReference>
<dbReference type="AlphaFoldDB" id="A0ABD1Y1X6"/>
<sequence length="244" mass="26655">MSSTSDSSSDEGIEILEISDELAEIAQRAAIKRTLKEFAQVQKEIDHAEPKGKNSAMKAAAAMRKLHPELDANKRHIGGITGIRVGDTFASRGAISVIGLHRDLRGGINVVKHEVSGVTHRVASSVVFSTGAGSTYADNNYDAREGILIFSGEGGNPSDASSSSKAKKMKFKGYKDQTKTPRNAALIKTCELGLLVRVIMGDREGYSDGNYTYEGLYRIEKHVFETGVHGNQIYKFRMKRFEGR</sequence>
<dbReference type="EMBL" id="JBHFFA010000006">
    <property type="protein sequence ID" value="KAL2620424.1"/>
    <property type="molecule type" value="Genomic_DNA"/>
</dbReference>
<dbReference type="InterPro" id="IPR015947">
    <property type="entry name" value="PUA-like_sf"/>
</dbReference>
<protein>
    <recommendedName>
        <fullName evidence="4">YDG domain-containing protein</fullName>
    </recommendedName>
</protein>
<dbReference type="SUPFAM" id="SSF88697">
    <property type="entry name" value="PUA domain-like"/>
    <property type="match status" value="1"/>
</dbReference>
<dbReference type="GO" id="GO:0005694">
    <property type="term" value="C:chromosome"/>
    <property type="evidence" value="ECO:0007669"/>
    <property type="project" value="UniProtKB-SubCell"/>
</dbReference>
<comment type="caution">
    <text evidence="5">The sequence shown here is derived from an EMBL/GenBank/DDBJ whole genome shotgun (WGS) entry which is preliminary data.</text>
</comment>
<evidence type="ECO:0000259" key="4">
    <source>
        <dbReference type="PROSITE" id="PS51015"/>
    </source>
</evidence>
<evidence type="ECO:0000256" key="1">
    <source>
        <dbReference type="ARBA" id="ARBA00004286"/>
    </source>
</evidence>
<evidence type="ECO:0000313" key="5">
    <source>
        <dbReference type="EMBL" id="KAL2620424.1"/>
    </source>
</evidence>
<dbReference type="Proteomes" id="UP001605036">
    <property type="component" value="Unassembled WGS sequence"/>
</dbReference>
<dbReference type="PROSITE" id="PS51015">
    <property type="entry name" value="YDG"/>
    <property type="match status" value="1"/>
</dbReference>
<comment type="subcellular location">
    <subcellularLocation>
        <location evidence="1">Chromosome</location>
    </subcellularLocation>
    <subcellularLocation>
        <location evidence="3">Nucleus</location>
    </subcellularLocation>
</comment>
<organism evidence="5 6">
    <name type="scientific">Riccia fluitans</name>
    <dbReference type="NCBI Taxonomy" id="41844"/>
    <lineage>
        <taxon>Eukaryota</taxon>
        <taxon>Viridiplantae</taxon>
        <taxon>Streptophyta</taxon>
        <taxon>Embryophyta</taxon>
        <taxon>Marchantiophyta</taxon>
        <taxon>Marchantiopsida</taxon>
        <taxon>Marchantiidae</taxon>
        <taxon>Marchantiales</taxon>
        <taxon>Ricciaceae</taxon>
        <taxon>Riccia</taxon>
    </lineage>
</organism>
<name>A0ABD1Y1X6_9MARC</name>
<keyword evidence="6" id="KW-1185">Reference proteome</keyword>
<dbReference type="PANTHER" id="PTHR45660:SF13">
    <property type="entry name" value="HISTONE-LYSINE N-METHYLTRANSFERASE SETMAR"/>
    <property type="match status" value="1"/>
</dbReference>
<reference evidence="5 6" key="1">
    <citation type="submission" date="2024-09" db="EMBL/GenBank/DDBJ databases">
        <title>Chromosome-scale assembly of Riccia fluitans.</title>
        <authorList>
            <person name="Paukszto L."/>
            <person name="Sawicki J."/>
            <person name="Karawczyk K."/>
            <person name="Piernik-Szablinska J."/>
            <person name="Szczecinska M."/>
            <person name="Mazdziarz M."/>
        </authorList>
    </citation>
    <scope>NUCLEOTIDE SEQUENCE [LARGE SCALE GENOMIC DNA]</scope>
    <source>
        <strain evidence="5">Rf_01</strain>
        <tissue evidence="5">Aerial parts of the thallus</tissue>
    </source>
</reference>
<dbReference type="PANTHER" id="PTHR45660">
    <property type="entry name" value="HISTONE-LYSINE N-METHYLTRANSFERASE SETMAR"/>
    <property type="match status" value="1"/>
</dbReference>
<feature type="domain" description="YDG" evidence="4">
    <location>
        <begin position="78"/>
        <end position="240"/>
    </location>
</feature>
<dbReference type="Pfam" id="PF02182">
    <property type="entry name" value="SAD_SRA"/>
    <property type="match status" value="1"/>
</dbReference>
<dbReference type="SMART" id="SM00466">
    <property type="entry name" value="SRA"/>
    <property type="match status" value="1"/>
</dbReference>
<dbReference type="InterPro" id="IPR036987">
    <property type="entry name" value="SRA-YDG_sf"/>
</dbReference>
<dbReference type="GO" id="GO:0005634">
    <property type="term" value="C:nucleus"/>
    <property type="evidence" value="ECO:0007669"/>
    <property type="project" value="UniProtKB-SubCell"/>
</dbReference>
<proteinExistence type="predicted"/>
<dbReference type="InterPro" id="IPR003105">
    <property type="entry name" value="SRA_YDG"/>
</dbReference>